<keyword evidence="3 6" id="KW-1133">Transmembrane helix</keyword>
<keyword evidence="8" id="KW-1185">Reference proteome</keyword>
<evidence type="ECO:0000313" key="8">
    <source>
        <dbReference type="Proteomes" id="UP000887540"/>
    </source>
</evidence>
<evidence type="ECO:0000256" key="4">
    <source>
        <dbReference type="ARBA" id="ARBA00023136"/>
    </source>
</evidence>
<comment type="subcellular location">
    <subcellularLocation>
        <location evidence="1">Membrane</location>
    </subcellularLocation>
</comment>
<accession>A0A914CUE2</accession>
<dbReference type="Pfam" id="PF01490">
    <property type="entry name" value="Aa_trans"/>
    <property type="match status" value="1"/>
</dbReference>
<evidence type="ECO:0000256" key="1">
    <source>
        <dbReference type="ARBA" id="ARBA00004370"/>
    </source>
</evidence>
<proteinExistence type="predicted"/>
<feature type="domain" description="Amino acid transporter transmembrane" evidence="7">
    <location>
        <begin position="44"/>
        <end position="102"/>
    </location>
</feature>
<evidence type="ECO:0000259" key="7">
    <source>
        <dbReference type="Pfam" id="PF01490"/>
    </source>
</evidence>
<protein>
    <recommendedName>
        <fullName evidence="7">Amino acid transporter transmembrane domain-containing protein</fullName>
    </recommendedName>
</protein>
<sequence>MVQEIFGSDNKSQISDSSKSVDESVDHGEGVLINGKFQRNKGLHWFVTGIFVIAALSGSGLVVLGTAMSQSGLFLGTLTFVVIAVAYAYTAHILGQCWGILQRRN</sequence>
<feature type="compositionally biased region" description="Low complexity" evidence="5">
    <location>
        <begin position="8"/>
        <end position="18"/>
    </location>
</feature>
<feature type="region of interest" description="Disordered" evidence="5">
    <location>
        <begin position="1"/>
        <end position="25"/>
    </location>
</feature>
<dbReference type="GO" id="GO:0016020">
    <property type="term" value="C:membrane"/>
    <property type="evidence" value="ECO:0007669"/>
    <property type="project" value="UniProtKB-SubCell"/>
</dbReference>
<feature type="transmembrane region" description="Helical" evidence="6">
    <location>
        <begin position="73"/>
        <end position="95"/>
    </location>
</feature>
<organism evidence="8 9">
    <name type="scientific">Acrobeloides nanus</name>
    <dbReference type="NCBI Taxonomy" id="290746"/>
    <lineage>
        <taxon>Eukaryota</taxon>
        <taxon>Metazoa</taxon>
        <taxon>Ecdysozoa</taxon>
        <taxon>Nematoda</taxon>
        <taxon>Chromadorea</taxon>
        <taxon>Rhabditida</taxon>
        <taxon>Tylenchina</taxon>
        <taxon>Cephalobomorpha</taxon>
        <taxon>Cephaloboidea</taxon>
        <taxon>Cephalobidae</taxon>
        <taxon>Acrobeloides</taxon>
    </lineage>
</organism>
<dbReference type="Proteomes" id="UP000887540">
    <property type="component" value="Unplaced"/>
</dbReference>
<evidence type="ECO:0000256" key="5">
    <source>
        <dbReference type="SAM" id="MobiDB-lite"/>
    </source>
</evidence>
<keyword evidence="2 6" id="KW-0812">Transmembrane</keyword>
<name>A0A914CUE2_9BILA</name>
<evidence type="ECO:0000313" key="9">
    <source>
        <dbReference type="WBParaSite" id="ACRNAN_scaffold1442.g14235.t1"/>
    </source>
</evidence>
<dbReference type="AlphaFoldDB" id="A0A914CUE2"/>
<evidence type="ECO:0000256" key="3">
    <source>
        <dbReference type="ARBA" id="ARBA00022989"/>
    </source>
</evidence>
<dbReference type="WBParaSite" id="ACRNAN_scaffold1442.g14235.t1">
    <property type="protein sequence ID" value="ACRNAN_scaffold1442.g14235.t1"/>
    <property type="gene ID" value="ACRNAN_scaffold1442.g14235"/>
</dbReference>
<reference evidence="9" key="1">
    <citation type="submission" date="2022-11" db="UniProtKB">
        <authorList>
            <consortium name="WormBaseParasite"/>
        </authorList>
    </citation>
    <scope>IDENTIFICATION</scope>
</reference>
<feature type="transmembrane region" description="Helical" evidence="6">
    <location>
        <begin position="43"/>
        <end position="67"/>
    </location>
</feature>
<evidence type="ECO:0000256" key="2">
    <source>
        <dbReference type="ARBA" id="ARBA00022692"/>
    </source>
</evidence>
<dbReference type="InterPro" id="IPR013057">
    <property type="entry name" value="AA_transpt_TM"/>
</dbReference>
<evidence type="ECO:0000256" key="6">
    <source>
        <dbReference type="SAM" id="Phobius"/>
    </source>
</evidence>
<keyword evidence="4 6" id="KW-0472">Membrane</keyword>